<dbReference type="AlphaFoldDB" id="A0A6A0AFH8"/>
<protein>
    <submittedName>
        <fullName evidence="3">Uncharacterized protein</fullName>
    </submittedName>
</protein>
<keyword evidence="4" id="KW-1185">Reference proteome</keyword>
<reference evidence="3 4" key="1">
    <citation type="submission" date="2020-02" db="EMBL/GenBank/DDBJ databases">
        <title>Draft genome sequence of Haematococcus lacustris strain NIES-144.</title>
        <authorList>
            <person name="Morimoto D."/>
            <person name="Nakagawa S."/>
            <person name="Yoshida T."/>
            <person name="Sawayama S."/>
        </authorList>
    </citation>
    <scope>NUCLEOTIDE SEQUENCE [LARGE SCALE GENOMIC DNA]</scope>
    <source>
        <strain evidence="3 4">NIES-144</strain>
    </source>
</reference>
<evidence type="ECO:0000313" key="4">
    <source>
        <dbReference type="Proteomes" id="UP000485058"/>
    </source>
</evidence>
<feature type="non-terminal residue" evidence="3">
    <location>
        <position position="141"/>
    </location>
</feature>
<feature type="signal peptide" evidence="2">
    <location>
        <begin position="1"/>
        <end position="35"/>
    </location>
</feature>
<dbReference type="EMBL" id="BLLF01005604">
    <property type="protein sequence ID" value="GFH31408.1"/>
    <property type="molecule type" value="Genomic_DNA"/>
</dbReference>
<evidence type="ECO:0000256" key="2">
    <source>
        <dbReference type="SAM" id="SignalP"/>
    </source>
</evidence>
<comment type="caution">
    <text evidence="3">The sequence shown here is derived from an EMBL/GenBank/DDBJ whole genome shotgun (WGS) entry which is preliminary data.</text>
</comment>
<evidence type="ECO:0000313" key="3">
    <source>
        <dbReference type="EMBL" id="GFH31408.1"/>
    </source>
</evidence>
<organism evidence="3 4">
    <name type="scientific">Haematococcus lacustris</name>
    <name type="common">Green alga</name>
    <name type="synonym">Haematococcus pluvialis</name>
    <dbReference type="NCBI Taxonomy" id="44745"/>
    <lineage>
        <taxon>Eukaryota</taxon>
        <taxon>Viridiplantae</taxon>
        <taxon>Chlorophyta</taxon>
        <taxon>core chlorophytes</taxon>
        <taxon>Chlorophyceae</taxon>
        <taxon>CS clade</taxon>
        <taxon>Chlamydomonadales</taxon>
        <taxon>Haematococcaceae</taxon>
        <taxon>Haematococcus</taxon>
    </lineage>
</organism>
<dbReference type="Gene3D" id="6.10.250.3110">
    <property type="match status" value="1"/>
</dbReference>
<accession>A0A6A0AFH8</accession>
<gene>
    <name evidence="3" type="ORF">HaLaN_30451</name>
</gene>
<keyword evidence="1" id="KW-0175">Coiled coil</keyword>
<feature type="chain" id="PRO_5025588177" evidence="2">
    <location>
        <begin position="36"/>
        <end position="141"/>
    </location>
</feature>
<feature type="non-terminal residue" evidence="3">
    <location>
        <position position="1"/>
    </location>
</feature>
<feature type="coiled-coil region" evidence="1">
    <location>
        <begin position="44"/>
        <end position="71"/>
    </location>
</feature>
<evidence type="ECO:0000256" key="1">
    <source>
        <dbReference type="SAM" id="Coils"/>
    </source>
</evidence>
<proteinExistence type="predicted"/>
<dbReference type="Proteomes" id="UP000485058">
    <property type="component" value="Unassembled WGS sequence"/>
</dbReference>
<keyword evidence="2" id="KW-0732">Signal</keyword>
<name>A0A6A0AFH8_HAELA</name>
<sequence length="141" mass="15273">MWHACDLDAALWPGLGLLASRGLLLLGTGLGGATAAGPAAAGQRASLASELERVKQDNEFMEGEISTLRATVTEQMQQSTTLKEELSAKKADVGHLTQSCSDQKLQIEHLSRDMQAVLTQLHDTQALLQQAQADRRHQEQE</sequence>